<proteinExistence type="predicted"/>
<keyword evidence="2" id="KW-1185">Reference proteome</keyword>
<reference evidence="2" key="1">
    <citation type="journal article" date="2009" name="Genome Res.">
        <title>Comparative genomic analyses of the human fungal pathogens Coccidioides and their relatives.</title>
        <authorList>
            <person name="Sharpton T.J."/>
            <person name="Stajich J.E."/>
            <person name="Rounsley S.D."/>
            <person name="Gardner M.J."/>
            <person name="Wortman J.R."/>
            <person name="Jordar V.S."/>
            <person name="Maiti R."/>
            <person name="Kodira C.D."/>
            <person name="Neafsey D.E."/>
            <person name="Zeng Q."/>
            <person name="Hung C.-Y."/>
            <person name="McMahan C."/>
            <person name="Muszewska A."/>
            <person name="Grynberg M."/>
            <person name="Mandel M.A."/>
            <person name="Kellner E.M."/>
            <person name="Barker B.M."/>
            <person name="Galgiani J.N."/>
            <person name="Orbach M.J."/>
            <person name="Kirkland T.N."/>
            <person name="Cole G.T."/>
            <person name="Henn M.R."/>
            <person name="Birren B.W."/>
            <person name="Taylor J.W."/>
        </authorList>
    </citation>
    <scope>NUCLEOTIDE SEQUENCE [LARGE SCALE GENOMIC DNA]</scope>
    <source>
        <strain evidence="2">RS</strain>
    </source>
</reference>
<sequence>MTRIQARTETEAQVRTAISIEWSCAAVKLFRGTWTAEVSIDTGSYASKLAIGPRNEHRLQRGNIKLGLEESMAIPYRSRTIMEPGILRSWRKELRQNQLRGVPGRNVTIATGKQNDFGQSIQQASCYFDHPQHQSVIETHREGEHWKLKAVDEVGERTRLDRAKQQFGLG</sequence>
<accession>J3K752</accession>
<dbReference type="Proteomes" id="UP000001261">
    <property type="component" value="Unassembled WGS sequence"/>
</dbReference>
<evidence type="ECO:0000313" key="2">
    <source>
        <dbReference type="Proteomes" id="UP000001261"/>
    </source>
</evidence>
<evidence type="ECO:0000313" key="1">
    <source>
        <dbReference type="EMBL" id="EAS30487.3"/>
    </source>
</evidence>
<dbReference type="RefSeq" id="XP_001242070.2">
    <property type="nucleotide sequence ID" value="XM_001242069.2"/>
</dbReference>
<dbReference type="VEuPathDB" id="FungiDB:CIMG_05966"/>
<dbReference type="EMBL" id="GG704912">
    <property type="protein sequence ID" value="EAS30487.3"/>
    <property type="molecule type" value="Genomic_DNA"/>
</dbReference>
<name>J3K752_COCIM</name>
<dbReference type="GeneID" id="4561489"/>
<gene>
    <name evidence="1" type="ORF">CIMG_05966</name>
</gene>
<dbReference type="InParanoid" id="J3K752"/>
<reference evidence="2" key="2">
    <citation type="journal article" date="2010" name="Genome Res.">
        <title>Population genomic sequencing of Coccidioides fungi reveals recent hybridization and transposon control.</title>
        <authorList>
            <person name="Neafsey D.E."/>
            <person name="Barker B.M."/>
            <person name="Sharpton T.J."/>
            <person name="Stajich J.E."/>
            <person name="Park D.J."/>
            <person name="Whiston E."/>
            <person name="Hung C.-Y."/>
            <person name="McMahan C."/>
            <person name="White J."/>
            <person name="Sykes S."/>
            <person name="Heiman D."/>
            <person name="Young S."/>
            <person name="Zeng Q."/>
            <person name="Abouelleil A."/>
            <person name="Aftuck L."/>
            <person name="Bessette D."/>
            <person name="Brown A."/>
            <person name="FitzGerald M."/>
            <person name="Lui A."/>
            <person name="Macdonald J.P."/>
            <person name="Priest M."/>
            <person name="Orbach M.J."/>
            <person name="Galgiani J.N."/>
            <person name="Kirkland T.N."/>
            <person name="Cole G.T."/>
            <person name="Birren B.W."/>
            <person name="Henn M.R."/>
            <person name="Taylor J.W."/>
            <person name="Rounsley S.D."/>
        </authorList>
    </citation>
    <scope>GENOME REANNOTATION</scope>
    <source>
        <strain evidence="2">RS</strain>
    </source>
</reference>
<dbReference type="AlphaFoldDB" id="J3K752"/>
<protein>
    <submittedName>
        <fullName evidence="1">Uncharacterized protein</fullName>
    </submittedName>
</protein>
<dbReference type="KEGG" id="cim:CIMG_05966"/>
<organism evidence="1 2">
    <name type="scientific">Coccidioides immitis (strain RS)</name>
    <name type="common">Valley fever fungus</name>
    <dbReference type="NCBI Taxonomy" id="246410"/>
    <lineage>
        <taxon>Eukaryota</taxon>
        <taxon>Fungi</taxon>
        <taxon>Dikarya</taxon>
        <taxon>Ascomycota</taxon>
        <taxon>Pezizomycotina</taxon>
        <taxon>Eurotiomycetes</taxon>
        <taxon>Eurotiomycetidae</taxon>
        <taxon>Onygenales</taxon>
        <taxon>Onygenaceae</taxon>
        <taxon>Coccidioides</taxon>
    </lineage>
</organism>